<gene>
    <name evidence="1" type="ORF">MM415B02891_0007</name>
</gene>
<accession>A0A6M3KZW4</accession>
<proteinExistence type="predicted"/>
<organism evidence="1">
    <name type="scientific">viral metagenome</name>
    <dbReference type="NCBI Taxonomy" id="1070528"/>
    <lineage>
        <taxon>unclassified sequences</taxon>
        <taxon>metagenomes</taxon>
        <taxon>organismal metagenomes</taxon>
    </lineage>
</organism>
<name>A0A6M3KZW4_9ZZZZ</name>
<protein>
    <submittedName>
        <fullName evidence="1">Uncharacterized protein</fullName>
    </submittedName>
</protein>
<dbReference type="EMBL" id="MT142734">
    <property type="protein sequence ID" value="QJA87817.1"/>
    <property type="molecule type" value="Genomic_DNA"/>
</dbReference>
<sequence length="77" mass="9357">MDRWRQLVKILRDTDSLAHMIMDLLCCPEEFSYMTAEGTVTMKINANREVVMRKVYGWLSVLERKEGWDRRYTERRK</sequence>
<dbReference type="AlphaFoldDB" id="A0A6M3KZW4"/>
<reference evidence="1" key="1">
    <citation type="submission" date="2020-03" db="EMBL/GenBank/DDBJ databases">
        <title>The deep terrestrial virosphere.</title>
        <authorList>
            <person name="Holmfeldt K."/>
            <person name="Nilsson E."/>
            <person name="Simone D."/>
            <person name="Lopez-Fernandez M."/>
            <person name="Wu X."/>
            <person name="de Brujin I."/>
            <person name="Lundin D."/>
            <person name="Andersson A."/>
            <person name="Bertilsson S."/>
            <person name="Dopson M."/>
        </authorList>
    </citation>
    <scope>NUCLEOTIDE SEQUENCE</scope>
    <source>
        <strain evidence="1">MM415B02891</strain>
    </source>
</reference>
<evidence type="ECO:0000313" key="1">
    <source>
        <dbReference type="EMBL" id="QJA87817.1"/>
    </source>
</evidence>